<dbReference type="Pfam" id="PF12833">
    <property type="entry name" value="HTH_18"/>
    <property type="match status" value="1"/>
</dbReference>
<dbReference type="PANTHER" id="PTHR43130:SF3">
    <property type="entry name" value="HTH-TYPE TRANSCRIPTIONAL REGULATOR RV1931C"/>
    <property type="match status" value="1"/>
</dbReference>
<dbReference type="PROSITE" id="PS01124">
    <property type="entry name" value="HTH_ARAC_FAMILY_2"/>
    <property type="match status" value="1"/>
</dbReference>
<sequence length="326" mass="34199">MRRLALLVFDEVKLLDVAGPSEVFAEANRFGADYRLVLCPIGGRDVSSSTGMRISVDADVADTGPLDTALLMGGDVFPAHAVPPELAEAARTIAGRAKRVASICTGSFVLAAAGLLDGRRATTHWQYAATLARAHPAIQVEPDAIFVEDGPVFTSAGVTAGIDLALVERDHGPELARRVARSLVVFLQRPGGQSQFSPSPRGPAPKTPPLRAVCDAVAADPAGDHSLPSLAARAGLSTRHLTRLFQEELGTTPAKYVELIRFDTAKSLLDAGHPVTATAYASGFGSAESLRRVFVPSRRGPTSSGSRRAAEAEAVLRGRVGRAPRG</sequence>
<keyword evidence="1" id="KW-0805">Transcription regulation</keyword>
<dbReference type="InterPro" id="IPR018060">
    <property type="entry name" value="HTH_AraC"/>
</dbReference>
<dbReference type="InterPro" id="IPR052158">
    <property type="entry name" value="INH-QAR"/>
</dbReference>
<dbReference type="SMART" id="SM00342">
    <property type="entry name" value="HTH_ARAC"/>
    <property type="match status" value="1"/>
</dbReference>
<evidence type="ECO:0000259" key="4">
    <source>
        <dbReference type="PROSITE" id="PS01124"/>
    </source>
</evidence>
<dbReference type="InterPro" id="IPR029062">
    <property type="entry name" value="Class_I_gatase-like"/>
</dbReference>
<feature type="domain" description="HTH araC/xylS-type" evidence="4">
    <location>
        <begin position="211"/>
        <end position="294"/>
    </location>
</feature>
<dbReference type="GO" id="GO:0003700">
    <property type="term" value="F:DNA-binding transcription factor activity"/>
    <property type="evidence" value="ECO:0007669"/>
    <property type="project" value="InterPro"/>
</dbReference>
<dbReference type="Gene3D" id="3.40.50.880">
    <property type="match status" value="1"/>
</dbReference>
<organism evidence="5 6">
    <name type="scientific">Amycolatopsis methanolica 239</name>
    <dbReference type="NCBI Taxonomy" id="1068978"/>
    <lineage>
        <taxon>Bacteria</taxon>
        <taxon>Bacillati</taxon>
        <taxon>Actinomycetota</taxon>
        <taxon>Actinomycetes</taxon>
        <taxon>Pseudonocardiales</taxon>
        <taxon>Pseudonocardiaceae</taxon>
        <taxon>Amycolatopsis</taxon>
        <taxon>Amycolatopsis methanolica group</taxon>
    </lineage>
</organism>
<dbReference type="PATRIC" id="fig|1068978.7.peg.2414"/>
<dbReference type="InterPro" id="IPR002818">
    <property type="entry name" value="DJ-1/PfpI"/>
</dbReference>
<protein>
    <submittedName>
        <fullName evidence="5">AraC family transcriptional regulator</fullName>
    </submittedName>
</protein>
<keyword evidence="2" id="KW-0804">Transcription</keyword>
<keyword evidence="6" id="KW-1185">Reference proteome</keyword>
<reference evidence="5 6" key="1">
    <citation type="submission" date="2014-07" db="EMBL/GenBank/DDBJ databases">
        <title>Whole Genome Sequence of the Amycolatopsis methanolica 239.</title>
        <authorList>
            <person name="Tang B."/>
        </authorList>
    </citation>
    <scope>NUCLEOTIDE SEQUENCE [LARGE SCALE GENOMIC DNA]</scope>
    <source>
        <strain evidence="5 6">239</strain>
    </source>
</reference>
<dbReference type="SUPFAM" id="SSF52317">
    <property type="entry name" value="Class I glutamine amidotransferase-like"/>
    <property type="match status" value="1"/>
</dbReference>
<dbReference type="OrthoDB" id="3660033at2"/>
<dbReference type="CDD" id="cd03137">
    <property type="entry name" value="GATase1_AraC_1"/>
    <property type="match status" value="1"/>
</dbReference>
<dbReference type="AlphaFoldDB" id="A0A076MNC3"/>
<name>A0A076MNC3_AMYME</name>
<evidence type="ECO:0000313" key="5">
    <source>
        <dbReference type="EMBL" id="AIJ22363.1"/>
    </source>
</evidence>
<gene>
    <name evidence="5" type="ORF">AMETH_2271</name>
</gene>
<dbReference type="InterPro" id="IPR009057">
    <property type="entry name" value="Homeodomain-like_sf"/>
</dbReference>
<dbReference type="PANTHER" id="PTHR43130">
    <property type="entry name" value="ARAC-FAMILY TRANSCRIPTIONAL REGULATOR"/>
    <property type="match status" value="1"/>
</dbReference>
<dbReference type="RefSeq" id="WP_156131653.1">
    <property type="nucleotide sequence ID" value="NZ_AQUL01000001.1"/>
</dbReference>
<evidence type="ECO:0000256" key="1">
    <source>
        <dbReference type="ARBA" id="ARBA00023015"/>
    </source>
</evidence>
<evidence type="ECO:0000256" key="3">
    <source>
        <dbReference type="SAM" id="MobiDB-lite"/>
    </source>
</evidence>
<dbReference type="KEGG" id="amq:AMETH_2271"/>
<dbReference type="EMBL" id="CP009110">
    <property type="protein sequence ID" value="AIJ22363.1"/>
    <property type="molecule type" value="Genomic_DNA"/>
</dbReference>
<accession>A0A076MNC3</accession>
<dbReference type="SUPFAM" id="SSF46689">
    <property type="entry name" value="Homeodomain-like"/>
    <property type="match status" value="1"/>
</dbReference>
<dbReference type="STRING" id="1068978.AMETH_2271"/>
<evidence type="ECO:0000256" key="2">
    <source>
        <dbReference type="ARBA" id="ARBA00023163"/>
    </source>
</evidence>
<dbReference type="Proteomes" id="UP000062973">
    <property type="component" value="Chromosome"/>
</dbReference>
<dbReference type="Gene3D" id="1.10.10.60">
    <property type="entry name" value="Homeodomain-like"/>
    <property type="match status" value="1"/>
</dbReference>
<feature type="region of interest" description="Disordered" evidence="3">
    <location>
        <begin position="296"/>
        <end position="326"/>
    </location>
</feature>
<dbReference type="GO" id="GO:0043565">
    <property type="term" value="F:sequence-specific DNA binding"/>
    <property type="evidence" value="ECO:0007669"/>
    <property type="project" value="InterPro"/>
</dbReference>
<dbReference type="Pfam" id="PF01965">
    <property type="entry name" value="DJ-1_PfpI"/>
    <property type="match status" value="1"/>
</dbReference>
<dbReference type="HOGENOM" id="CLU_000445_59_0_11"/>
<evidence type="ECO:0000313" key="6">
    <source>
        <dbReference type="Proteomes" id="UP000062973"/>
    </source>
</evidence>
<proteinExistence type="predicted"/>
<feature type="compositionally biased region" description="Low complexity" evidence="3">
    <location>
        <begin position="296"/>
        <end position="307"/>
    </location>
</feature>
<dbReference type="eggNOG" id="COG4977">
    <property type="taxonomic scope" value="Bacteria"/>
</dbReference>